<name>A0A089NY37_9HYPH</name>
<dbReference type="SUPFAM" id="SSF56235">
    <property type="entry name" value="N-terminal nucleophile aminohydrolases (Ntn hydrolases)"/>
    <property type="match status" value="1"/>
</dbReference>
<gene>
    <name evidence="1" type="ORF">MOC_5096</name>
</gene>
<dbReference type="Gene3D" id="3.60.20.10">
    <property type="entry name" value="Glutamine Phosphoribosylpyrophosphate, subunit 1, domain 1"/>
    <property type="match status" value="1"/>
</dbReference>
<dbReference type="EMBL" id="CP003811">
    <property type="protein sequence ID" value="AIQ92851.1"/>
    <property type="molecule type" value="Genomic_DNA"/>
</dbReference>
<reference evidence="1 2" key="1">
    <citation type="journal article" date="2014" name="PLoS ONE">
        <title>Genome Information of Methylobacterium oryzae, a Plant-Probiotic Methylotroph in the Phyllosphere.</title>
        <authorList>
            <person name="Kwak M.J."/>
            <person name="Jeong H."/>
            <person name="Madhaiyan M."/>
            <person name="Lee Y."/>
            <person name="Sa T.M."/>
            <person name="Oh T.K."/>
            <person name="Kim J.F."/>
        </authorList>
    </citation>
    <scope>NUCLEOTIDE SEQUENCE [LARGE SCALE GENOMIC DNA]</scope>
    <source>
        <strain evidence="1 2">CBMB20</strain>
    </source>
</reference>
<keyword evidence="2" id="KW-1185">Reference proteome</keyword>
<dbReference type="AlphaFoldDB" id="A0A089NY37"/>
<dbReference type="InterPro" id="IPR010430">
    <property type="entry name" value="DUF1028"/>
</dbReference>
<proteinExistence type="predicted"/>
<dbReference type="HOGENOM" id="CLU_068244_1_0_5"/>
<dbReference type="RefSeq" id="WP_043358012.1">
    <property type="nucleotide sequence ID" value="NZ_CP003811.1"/>
</dbReference>
<evidence type="ECO:0000313" key="2">
    <source>
        <dbReference type="Proteomes" id="UP000029492"/>
    </source>
</evidence>
<sequence>MSELNTFSIAARCPRTGQLGVAVASAVPAVGGLCPYIRAGIGAVTTQSWVNPYLAARILDGLAGGLGPDAALAAALATDDRPDLRQLGLVDARGTGAAWTGAGCTDAAGHRTGAGYAVQGNMLAGTGVIDAMAEAFAGSAACDLDERLMRALEAGDAAGGDKRGKQSAALRIVAGEDYPLLDLRVDEHAEPVAELRRVLAIARRQLVPFVAGMPRKHGPAGALPDDVVAMLLKAPAERPGAAADGGSADAPDLLRDVIGLRQEPGRVAHLLRQFAPVLAEIARLRDLDLADIHPPVVFDPTLPYRRGPHDDRRD</sequence>
<evidence type="ECO:0000313" key="1">
    <source>
        <dbReference type="EMBL" id="AIQ92851.1"/>
    </source>
</evidence>
<dbReference type="eggNOG" id="COG3342">
    <property type="taxonomic scope" value="Bacteria"/>
</dbReference>
<dbReference type="PANTHER" id="PTHR39328">
    <property type="entry name" value="BLL2871 PROTEIN"/>
    <property type="match status" value="1"/>
</dbReference>
<accession>A0A089NY37</accession>
<protein>
    <submittedName>
        <fullName evidence="1">Protein of unassigned function</fullName>
    </submittedName>
</protein>
<dbReference type="Pfam" id="PF06267">
    <property type="entry name" value="DUF1028"/>
    <property type="match status" value="1"/>
</dbReference>
<dbReference type="STRING" id="693986.MOC_5096"/>
<organism evidence="1 2">
    <name type="scientific">Methylobacterium oryzae CBMB20</name>
    <dbReference type="NCBI Taxonomy" id="693986"/>
    <lineage>
        <taxon>Bacteria</taxon>
        <taxon>Pseudomonadati</taxon>
        <taxon>Pseudomonadota</taxon>
        <taxon>Alphaproteobacteria</taxon>
        <taxon>Hyphomicrobiales</taxon>
        <taxon>Methylobacteriaceae</taxon>
        <taxon>Methylobacterium</taxon>
    </lineage>
</organism>
<dbReference type="KEGG" id="mor:MOC_5096"/>
<dbReference type="InterPro" id="IPR029055">
    <property type="entry name" value="Ntn_hydrolases_N"/>
</dbReference>
<dbReference type="PANTHER" id="PTHR39328:SF1">
    <property type="entry name" value="BLL2871 PROTEIN"/>
    <property type="match status" value="1"/>
</dbReference>
<dbReference type="Proteomes" id="UP000029492">
    <property type="component" value="Chromosome"/>
</dbReference>